<dbReference type="EMBL" id="JBJUIK010000001">
    <property type="protein sequence ID" value="KAL3538249.1"/>
    <property type="molecule type" value="Genomic_DNA"/>
</dbReference>
<evidence type="ECO:0000256" key="1">
    <source>
        <dbReference type="SAM" id="MobiDB-lite"/>
    </source>
</evidence>
<proteinExistence type="predicted"/>
<protein>
    <recommendedName>
        <fullName evidence="4">DUF3511 domain-containing protein</fullName>
    </recommendedName>
</protein>
<sequence>MAEFTANHRRTGQTLGIINGKAYGATNIYVARSNNNKFANQAVENYHVTKPYHTTPPPPSQPTSSTPWIDYRQLKRRKRIAKYKLYAYEGKVKNSLKKGFRWIKRTCRKIVHGF</sequence>
<organism evidence="2 3">
    <name type="scientific">Cinchona calisaya</name>
    <dbReference type="NCBI Taxonomy" id="153742"/>
    <lineage>
        <taxon>Eukaryota</taxon>
        <taxon>Viridiplantae</taxon>
        <taxon>Streptophyta</taxon>
        <taxon>Embryophyta</taxon>
        <taxon>Tracheophyta</taxon>
        <taxon>Spermatophyta</taxon>
        <taxon>Magnoliopsida</taxon>
        <taxon>eudicotyledons</taxon>
        <taxon>Gunneridae</taxon>
        <taxon>Pentapetalae</taxon>
        <taxon>asterids</taxon>
        <taxon>lamiids</taxon>
        <taxon>Gentianales</taxon>
        <taxon>Rubiaceae</taxon>
        <taxon>Cinchonoideae</taxon>
        <taxon>Cinchoneae</taxon>
        <taxon>Cinchona</taxon>
    </lineage>
</organism>
<evidence type="ECO:0008006" key="4">
    <source>
        <dbReference type="Google" id="ProtNLM"/>
    </source>
</evidence>
<evidence type="ECO:0000313" key="3">
    <source>
        <dbReference type="Proteomes" id="UP001630127"/>
    </source>
</evidence>
<accession>A0ABD3B556</accession>
<dbReference type="InterPro" id="IPR021899">
    <property type="entry name" value="DUF3511"/>
</dbReference>
<reference evidence="2 3" key="1">
    <citation type="submission" date="2024-11" db="EMBL/GenBank/DDBJ databases">
        <title>A near-complete genome assembly of Cinchona calisaya.</title>
        <authorList>
            <person name="Lian D.C."/>
            <person name="Zhao X.W."/>
            <person name="Wei L."/>
        </authorList>
    </citation>
    <scope>NUCLEOTIDE SEQUENCE [LARGE SCALE GENOMIC DNA]</scope>
    <source>
        <tissue evidence="2">Nenye</tissue>
    </source>
</reference>
<dbReference type="AlphaFoldDB" id="A0ABD3B556"/>
<dbReference type="Proteomes" id="UP001630127">
    <property type="component" value="Unassembled WGS sequence"/>
</dbReference>
<name>A0ABD3B556_9GENT</name>
<dbReference type="PANTHER" id="PTHR33193:SF13">
    <property type="entry name" value="EXPRESSED PROTEIN"/>
    <property type="match status" value="1"/>
</dbReference>
<dbReference type="Pfam" id="PF12023">
    <property type="entry name" value="DUF3511"/>
    <property type="match status" value="1"/>
</dbReference>
<gene>
    <name evidence="2" type="ORF">ACH5RR_001615</name>
</gene>
<dbReference type="PANTHER" id="PTHR33193">
    <property type="entry name" value="DOMAIN PROTEIN, PUTATIVE (DUF3511)-RELATED"/>
    <property type="match status" value="1"/>
</dbReference>
<feature type="region of interest" description="Disordered" evidence="1">
    <location>
        <begin position="49"/>
        <end position="68"/>
    </location>
</feature>
<comment type="caution">
    <text evidence="2">The sequence shown here is derived from an EMBL/GenBank/DDBJ whole genome shotgun (WGS) entry which is preliminary data.</text>
</comment>
<keyword evidence="3" id="KW-1185">Reference proteome</keyword>
<evidence type="ECO:0000313" key="2">
    <source>
        <dbReference type="EMBL" id="KAL3538249.1"/>
    </source>
</evidence>